<dbReference type="Proteomes" id="UP000218944">
    <property type="component" value="Unassembled WGS sequence"/>
</dbReference>
<dbReference type="SUPFAM" id="SSF52266">
    <property type="entry name" value="SGNH hydrolase"/>
    <property type="match status" value="1"/>
</dbReference>
<dbReference type="PANTHER" id="PTHR30383:SF5">
    <property type="entry name" value="SGNH HYDROLASE-TYPE ESTERASE DOMAIN-CONTAINING PROTEIN"/>
    <property type="match status" value="1"/>
</dbReference>
<evidence type="ECO:0000256" key="2">
    <source>
        <dbReference type="SAM" id="MobiDB-lite"/>
    </source>
</evidence>
<feature type="compositionally biased region" description="Basic and acidic residues" evidence="2">
    <location>
        <begin position="53"/>
        <end position="64"/>
    </location>
</feature>
<dbReference type="InterPro" id="IPR028994">
    <property type="entry name" value="Integrin_alpha_N"/>
</dbReference>
<feature type="region of interest" description="Disordered" evidence="2">
    <location>
        <begin position="98"/>
        <end position="125"/>
    </location>
</feature>
<dbReference type="PANTHER" id="PTHR30383">
    <property type="entry name" value="THIOESTERASE 1/PROTEASE 1/LYSOPHOSPHOLIPASE L1"/>
    <property type="match status" value="1"/>
</dbReference>
<evidence type="ECO:0000313" key="4">
    <source>
        <dbReference type="EMBL" id="PAU47297.1"/>
    </source>
</evidence>
<dbReference type="CDD" id="cd01833">
    <property type="entry name" value="XynB_like"/>
    <property type="match status" value="1"/>
</dbReference>
<dbReference type="InterPro" id="IPR036514">
    <property type="entry name" value="SGNH_hydro_sf"/>
</dbReference>
<sequence length="464" mass="49090">MPPASGVGLVVARAATSPLAEQASPRPESVDSFFFGGDAWQKDISLIKRSHPHCGEARPGEHRLPGRRRPTPRVSARPAGRTLVTVLTLGVLAAGSQLASAATATPPVPSPDPRRDSRQAAPLAPPAAFAKNWKVPRLAVMPLGDSITHGAGSSNGAGYRDDLWSQLAPHTGNLDFVGSLRNGKLSDPDHEGHWGWKIGGLSANIDRWLPAAKPNTVLLHIGTNDMHDDYQVDTAPRRLGELVDKITSAAPDMTVLVSSLVPSADAGTQQRIEKFNAVIPQLVAERQAKGRHVGFVDMGAVTTQDLDDDLHPKDSGYVKMADAFSNGVARAAADGWIKQRVDIKPGTPSRKAPPGDYRVDINGDGKADYLVVQSNGVVNAWINNGGTNHGGWTEYGTFATGVGEPGDKVRFADINADGKADYLTLQDNGVVNAWINNGGTNHGGWSEQGTFATGVGEPGTKVRI</sequence>
<dbReference type="InterPro" id="IPR013517">
    <property type="entry name" value="FG-GAP"/>
</dbReference>
<gene>
    <name evidence="4" type="ORF">CK936_19515</name>
</gene>
<dbReference type="GO" id="GO:0004622">
    <property type="term" value="F:phosphatidylcholine lysophospholipase activity"/>
    <property type="evidence" value="ECO:0007669"/>
    <property type="project" value="TreeGrafter"/>
</dbReference>
<feature type="region of interest" description="Disordered" evidence="2">
    <location>
        <begin position="53"/>
        <end position="76"/>
    </location>
</feature>
<evidence type="ECO:0000313" key="5">
    <source>
        <dbReference type="Proteomes" id="UP000218944"/>
    </source>
</evidence>
<organism evidence="4 5">
    <name type="scientific">Streptomyces albireticuli</name>
    <dbReference type="NCBI Taxonomy" id="1940"/>
    <lineage>
        <taxon>Bacteria</taxon>
        <taxon>Bacillati</taxon>
        <taxon>Actinomycetota</taxon>
        <taxon>Actinomycetes</taxon>
        <taxon>Kitasatosporales</taxon>
        <taxon>Streptomycetaceae</taxon>
        <taxon>Streptomyces</taxon>
    </lineage>
</organism>
<dbReference type="Gene3D" id="3.40.50.1110">
    <property type="entry name" value="SGNH hydrolase"/>
    <property type="match status" value="1"/>
</dbReference>
<dbReference type="AlphaFoldDB" id="A0A2A2D774"/>
<comment type="caution">
    <text evidence="4">The sequence shown here is derived from an EMBL/GenBank/DDBJ whole genome shotgun (WGS) entry which is preliminary data.</text>
</comment>
<dbReference type="Pfam" id="PF13472">
    <property type="entry name" value="Lipase_GDSL_2"/>
    <property type="match status" value="1"/>
</dbReference>
<dbReference type="Pfam" id="PF13517">
    <property type="entry name" value="FG-GAP_3"/>
    <property type="match status" value="1"/>
</dbReference>
<evidence type="ECO:0000256" key="1">
    <source>
        <dbReference type="ARBA" id="ARBA00022729"/>
    </source>
</evidence>
<reference evidence="4 5" key="1">
    <citation type="submission" date="2017-08" db="EMBL/GenBank/DDBJ databases">
        <title>Genome sequence of Streptomyces albireticuli NRRL B-1670.</title>
        <authorList>
            <person name="Graham D.E."/>
            <person name="Mahan K.M."/>
            <person name="Klingeman D.M."/>
            <person name="Hettich R.L."/>
            <person name="Parry R.J."/>
            <person name="Spain J.C."/>
        </authorList>
    </citation>
    <scope>NUCLEOTIDE SEQUENCE [LARGE SCALE GENOMIC DNA]</scope>
    <source>
        <strain evidence="4 5">NRRL B-1670</strain>
    </source>
</reference>
<accession>A0A2A2D774</accession>
<dbReference type="EMBL" id="NSJV01000383">
    <property type="protein sequence ID" value="PAU47297.1"/>
    <property type="molecule type" value="Genomic_DNA"/>
</dbReference>
<dbReference type="SUPFAM" id="SSF69318">
    <property type="entry name" value="Integrin alpha N-terminal domain"/>
    <property type="match status" value="1"/>
</dbReference>
<dbReference type="InterPro" id="IPR051532">
    <property type="entry name" value="Ester_Hydrolysis_Enzymes"/>
</dbReference>
<protein>
    <recommendedName>
        <fullName evidence="3">SGNH hydrolase-type esterase domain-containing protein</fullName>
    </recommendedName>
</protein>
<name>A0A2A2D774_9ACTN</name>
<dbReference type="InterPro" id="IPR013830">
    <property type="entry name" value="SGNH_hydro"/>
</dbReference>
<keyword evidence="1" id="KW-0732">Signal</keyword>
<proteinExistence type="predicted"/>
<evidence type="ECO:0000259" key="3">
    <source>
        <dbReference type="Pfam" id="PF13472"/>
    </source>
</evidence>
<keyword evidence="5" id="KW-1185">Reference proteome</keyword>
<feature type="domain" description="SGNH hydrolase-type esterase" evidence="3">
    <location>
        <begin position="143"/>
        <end position="317"/>
    </location>
</feature>